<sequence length="391" mass="44745">NVIAVCNNYINNCGGGLEEAQLKPECYTSNKAKLCRARLTKCENFKKSFSEEEVKKILKLPVPEDKVNDIIKVNDDDESIQNLAKLRRLFTSTMSSFNSVGISNGLPFSFVKNEETKVLFEFVAPGLILPNHKAISGRILNDTAKSLQHNIVKIAANDKDGVTAVFDGWTNSRTTDVIQRIEELMEDAKQKNVCIKAFISDSAGEYVAARWQMRRKYSSKIFLPYMAHQMNLIFGEIFKEQELYQRISNKAVRLVSEDLYDLETFLQFKDNLVNYWDYTAGELAKVAIHIHGVCVNSASVERLWSSMATPIVEDDNLNSPEFNNLSENNLLVSDDDNGKNENNNVDLNNFFESYTEEQEQEWNIFVREWIEAIEHENMFDHSEVEIFLDNG</sequence>
<comment type="caution">
    <text evidence="1">The sequence shown here is derived from an EMBL/GenBank/DDBJ whole genome shotgun (WGS) entry which is preliminary data.</text>
</comment>
<gene>
    <name evidence="1" type="ORF">C1645_830775</name>
</gene>
<evidence type="ECO:0000313" key="2">
    <source>
        <dbReference type="Proteomes" id="UP000265703"/>
    </source>
</evidence>
<name>A0A397SIM8_9GLOM</name>
<dbReference type="OrthoDB" id="2436760at2759"/>
<keyword evidence="2" id="KW-1185">Reference proteome</keyword>
<accession>A0A397SIM8</accession>
<feature type="non-terminal residue" evidence="1">
    <location>
        <position position="1"/>
    </location>
</feature>
<evidence type="ECO:0008006" key="3">
    <source>
        <dbReference type="Google" id="ProtNLM"/>
    </source>
</evidence>
<proteinExistence type="predicted"/>
<protein>
    <recommendedName>
        <fullName evidence="3">DUF659 domain-containing protein</fullName>
    </recommendedName>
</protein>
<dbReference type="EMBL" id="QKYT01000425">
    <property type="protein sequence ID" value="RIA85462.1"/>
    <property type="molecule type" value="Genomic_DNA"/>
</dbReference>
<dbReference type="AlphaFoldDB" id="A0A397SIM8"/>
<dbReference type="STRING" id="658196.A0A397SIM8"/>
<evidence type="ECO:0000313" key="1">
    <source>
        <dbReference type="EMBL" id="RIA85462.1"/>
    </source>
</evidence>
<reference evidence="1 2" key="1">
    <citation type="submission" date="2018-06" db="EMBL/GenBank/DDBJ databases">
        <title>Comparative genomics reveals the genomic features of Rhizophagus irregularis, R. cerebriforme, R. diaphanum and Gigaspora rosea, and their symbiotic lifestyle signature.</title>
        <authorList>
            <person name="Morin E."/>
            <person name="San Clemente H."/>
            <person name="Chen E.C.H."/>
            <person name="De La Providencia I."/>
            <person name="Hainaut M."/>
            <person name="Kuo A."/>
            <person name="Kohler A."/>
            <person name="Murat C."/>
            <person name="Tang N."/>
            <person name="Roy S."/>
            <person name="Loubradou J."/>
            <person name="Henrissat B."/>
            <person name="Grigoriev I.V."/>
            <person name="Corradi N."/>
            <person name="Roux C."/>
            <person name="Martin F.M."/>
        </authorList>
    </citation>
    <scope>NUCLEOTIDE SEQUENCE [LARGE SCALE GENOMIC DNA]</scope>
    <source>
        <strain evidence="1 2">DAOM 227022</strain>
    </source>
</reference>
<dbReference type="Proteomes" id="UP000265703">
    <property type="component" value="Unassembled WGS sequence"/>
</dbReference>
<organism evidence="1 2">
    <name type="scientific">Glomus cerebriforme</name>
    <dbReference type="NCBI Taxonomy" id="658196"/>
    <lineage>
        <taxon>Eukaryota</taxon>
        <taxon>Fungi</taxon>
        <taxon>Fungi incertae sedis</taxon>
        <taxon>Mucoromycota</taxon>
        <taxon>Glomeromycotina</taxon>
        <taxon>Glomeromycetes</taxon>
        <taxon>Glomerales</taxon>
        <taxon>Glomeraceae</taxon>
        <taxon>Glomus</taxon>
    </lineage>
</organism>